<protein>
    <submittedName>
        <fullName evidence="6">All-trans-retinol 13,14-reductase</fullName>
    </submittedName>
</protein>
<keyword evidence="3" id="KW-0274">FAD</keyword>
<evidence type="ECO:0000256" key="4">
    <source>
        <dbReference type="ARBA" id="ARBA00022857"/>
    </source>
</evidence>
<gene>
    <name evidence="6" type="ORF">SAMN04488109_2824</name>
</gene>
<dbReference type="STRING" id="947013.SAMN04488109_2824"/>
<proteinExistence type="predicted"/>
<dbReference type="RefSeq" id="WP_073135224.1">
    <property type="nucleotide sequence ID" value="NZ_FQWQ01000002.1"/>
</dbReference>
<evidence type="ECO:0000313" key="7">
    <source>
        <dbReference type="Proteomes" id="UP000184212"/>
    </source>
</evidence>
<dbReference type="Gene3D" id="3.50.50.60">
    <property type="entry name" value="FAD/NAD(P)-binding domain"/>
    <property type="match status" value="2"/>
</dbReference>
<dbReference type="AlphaFoldDB" id="A0A1M5QJA9"/>
<dbReference type="EMBL" id="FQWQ01000002">
    <property type="protein sequence ID" value="SHH13633.1"/>
    <property type="molecule type" value="Genomic_DNA"/>
</dbReference>
<keyword evidence="5" id="KW-0520">NAD</keyword>
<dbReference type="OrthoDB" id="9789960at2"/>
<reference evidence="6 7" key="1">
    <citation type="submission" date="2016-11" db="EMBL/GenBank/DDBJ databases">
        <authorList>
            <person name="Jaros S."/>
            <person name="Januszkiewicz K."/>
            <person name="Wedrychowicz H."/>
        </authorList>
    </citation>
    <scope>NUCLEOTIDE SEQUENCE [LARGE SCALE GENOMIC DNA]</scope>
    <source>
        <strain evidence="6 7">DSM 24574</strain>
    </source>
</reference>
<evidence type="ECO:0000256" key="2">
    <source>
        <dbReference type="ARBA" id="ARBA00022729"/>
    </source>
</evidence>
<accession>A0A1M5QJA9</accession>
<dbReference type="Pfam" id="PF13450">
    <property type="entry name" value="NAD_binding_8"/>
    <property type="match status" value="1"/>
</dbReference>
<sequence>MNEYDVVIVGSGLGGLACGTILAKEGYKVIVLEKNKQIGGNLQTYVRDRVIFDSGVHYVGGLDKGQNLYQLFRYLGIMHKLKLRKMDEDVFDAILFEGDPVVYKYAQGYENFINTMVGYFPEDEAAIRTYCAKIREVCLQFPLYNLRSGGGLFDKMSALETDTKTYLESITDNKKLQSVLAGNNLLYAGSAYKTPLYVHALIVNSYIESSYRFVNGGSQIARYLHREINSMGGKIVKHIKVVKFQEEGGEIRYVETDKGERFYGKQFISNIHPAQTLEMVESQVIKKAYRHRIMNLENSIGTFYVNVVMKKDSFKHLNHNYYYFETQDPWAVVNYNAENWPMGFALFYTTSSMNDEYTDGVTIMAYMRYEDVEKWKDTFNTVSEEESRGEDYDEFKREKSEILIDYVDRKFPGFRDAIHSYTSATPLSARDYIGTSDGSLYGLTKDYRDPLKTFISPRTKIPNLLLTGQNLNLHGVLGVTVSSVLTCSQLLGMDYLIEKIKNAQEVS</sequence>
<evidence type="ECO:0000256" key="1">
    <source>
        <dbReference type="ARBA" id="ARBA00022630"/>
    </source>
</evidence>
<keyword evidence="2" id="KW-0732">Signal</keyword>
<evidence type="ECO:0000313" key="6">
    <source>
        <dbReference type="EMBL" id="SHH13633.1"/>
    </source>
</evidence>
<keyword evidence="4" id="KW-0521">NADP</keyword>
<keyword evidence="7" id="KW-1185">Reference proteome</keyword>
<evidence type="ECO:0000256" key="3">
    <source>
        <dbReference type="ARBA" id="ARBA00022827"/>
    </source>
</evidence>
<dbReference type="InterPro" id="IPR036188">
    <property type="entry name" value="FAD/NAD-bd_sf"/>
</dbReference>
<keyword evidence="1" id="KW-0285">Flavoprotein</keyword>
<dbReference type="PANTHER" id="PTHR46091:SF3">
    <property type="entry name" value="AMINE OXIDASE DOMAIN-CONTAINING PROTEIN"/>
    <property type="match status" value="1"/>
</dbReference>
<evidence type="ECO:0000256" key="5">
    <source>
        <dbReference type="ARBA" id="ARBA00023027"/>
    </source>
</evidence>
<dbReference type="PANTHER" id="PTHR46091">
    <property type="entry name" value="BLR7054 PROTEIN"/>
    <property type="match status" value="1"/>
</dbReference>
<name>A0A1M5QJA9_9BACT</name>
<organism evidence="6 7">
    <name type="scientific">Chryseolinea serpens</name>
    <dbReference type="NCBI Taxonomy" id="947013"/>
    <lineage>
        <taxon>Bacteria</taxon>
        <taxon>Pseudomonadati</taxon>
        <taxon>Bacteroidota</taxon>
        <taxon>Cytophagia</taxon>
        <taxon>Cytophagales</taxon>
        <taxon>Fulvivirgaceae</taxon>
        <taxon>Chryseolinea</taxon>
    </lineage>
</organism>
<dbReference type="SUPFAM" id="SSF51905">
    <property type="entry name" value="FAD/NAD(P)-binding domain"/>
    <property type="match status" value="1"/>
</dbReference>
<dbReference type="Proteomes" id="UP000184212">
    <property type="component" value="Unassembled WGS sequence"/>
</dbReference>
<dbReference type="InterPro" id="IPR052206">
    <property type="entry name" value="Retinol_saturase"/>
</dbReference>